<evidence type="ECO:0000313" key="4">
    <source>
        <dbReference type="EMBL" id="TXD92499.1"/>
    </source>
</evidence>
<sequence length="300" mass="33180">MRVLITGATGLVGSNLADKCIEKGIEVNYLTTSKDKIENKSNYKGFYWDPTTKDIDDKCLNDVDVIIHLAGANIAKRWTSSYKEEIIDSRVETAKLLFNSLKSSKRTISQFISASAIGIYPSSLQKLYTEDESNTDESFLGEVVEKWEAAADIFKDLNIKVTKVRTGLVLAKNGGALQKMKEPADFNLGAAFGSGKQWQSWIHIEDLSNLYMHILENNLEGVYNGVAPNPVTNTELMDGIAKQLDKNVWLPNVPAIALKVALGDMSTVVLSSQLVSSDKIENTGFTFKYKNLTKALEDLL</sequence>
<dbReference type="PANTHER" id="PTHR11092">
    <property type="entry name" value="SUGAR NUCLEOTIDE EPIMERASE RELATED"/>
    <property type="match status" value="1"/>
</dbReference>
<comment type="caution">
    <text evidence="4">The sequence shown here is derived from an EMBL/GenBank/DDBJ whole genome shotgun (WGS) entry which is preliminary data.</text>
</comment>
<dbReference type="Proteomes" id="UP000321367">
    <property type="component" value="Unassembled WGS sequence"/>
</dbReference>
<dbReference type="AlphaFoldDB" id="A0A5C6ZRX0"/>
<dbReference type="PANTHER" id="PTHR11092:SF0">
    <property type="entry name" value="EPIMERASE FAMILY PROTEIN SDR39U1"/>
    <property type="match status" value="1"/>
</dbReference>
<accession>A0A5C6ZRX0</accession>
<evidence type="ECO:0000256" key="1">
    <source>
        <dbReference type="ARBA" id="ARBA00009353"/>
    </source>
</evidence>
<feature type="domain" description="NAD-dependent epimerase/dehydratase" evidence="2">
    <location>
        <begin position="3"/>
        <end position="126"/>
    </location>
</feature>
<dbReference type="SUPFAM" id="SSF51735">
    <property type="entry name" value="NAD(P)-binding Rossmann-fold domains"/>
    <property type="match status" value="1"/>
</dbReference>
<name>A0A5C6ZRX0_9FLAO</name>
<protein>
    <submittedName>
        <fullName evidence="4">TIGR01777 family protein</fullName>
    </submittedName>
</protein>
<evidence type="ECO:0000313" key="5">
    <source>
        <dbReference type="Proteomes" id="UP000321367"/>
    </source>
</evidence>
<dbReference type="Pfam" id="PF08338">
    <property type="entry name" value="DUF1731"/>
    <property type="match status" value="1"/>
</dbReference>
<dbReference type="InterPro" id="IPR036291">
    <property type="entry name" value="NAD(P)-bd_dom_sf"/>
</dbReference>
<dbReference type="RefSeq" id="WP_146933765.1">
    <property type="nucleotide sequence ID" value="NZ_CBCSHZ010000019.1"/>
</dbReference>
<dbReference type="Pfam" id="PF01370">
    <property type="entry name" value="Epimerase"/>
    <property type="match status" value="1"/>
</dbReference>
<keyword evidence="5" id="KW-1185">Reference proteome</keyword>
<dbReference type="OrthoDB" id="9801773at2"/>
<evidence type="ECO:0000259" key="3">
    <source>
        <dbReference type="Pfam" id="PF08338"/>
    </source>
</evidence>
<organism evidence="4 5">
    <name type="scientific">Gillisia hiemivivida</name>
    <dbReference type="NCBI Taxonomy" id="291190"/>
    <lineage>
        <taxon>Bacteria</taxon>
        <taxon>Pseudomonadati</taxon>
        <taxon>Bacteroidota</taxon>
        <taxon>Flavobacteriia</taxon>
        <taxon>Flavobacteriales</taxon>
        <taxon>Flavobacteriaceae</taxon>
        <taxon>Gillisia</taxon>
    </lineage>
</organism>
<gene>
    <name evidence="4" type="ORF">ES724_13495</name>
</gene>
<dbReference type="InterPro" id="IPR010099">
    <property type="entry name" value="SDR39U1"/>
</dbReference>
<dbReference type="EMBL" id="VORY01000020">
    <property type="protein sequence ID" value="TXD92499.1"/>
    <property type="molecule type" value="Genomic_DNA"/>
</dbReference>
<dbReference type="Gene3D" id="3.40.50.720">
    <property type="entry name" value="NAD(P)-binding Rossmann-like Domain"/>
    <property type="match status" value="1"/>
</dbReference>
<evidence type="ECO:0000259" key="2">
    <source>
        <dbReference type="Pfam" id="PF01370"/>
    </source>
</evidence>
<reference evidence="4 5" key="1">
    <citation type="submission" date="2019-08" db="EMBL/GenBank/DDBJ databases">
        <title>Genome sequence of Gillisia hiemivivida IC154 (type strain).</title>
        <authorList>
            <person name="Bowman J.P."/>
        </authorList>
    </citation>
    <scope>NUCLEOTIDE SEQUENCE [LARGE SCALE GENOMIC DNA]</scope>
    <source>
        <strain evidence="4 5">IC154</strain>
    </source>
</reference>
<proteinExistence type="inferred from homology"/>
<feature type="domain" description="DUF1731" evidence="3">
    <location>
        <begin position="253"/>
        <end position="299"/>
    </location>
</feature>
<dbReference type="NCBIfam" id="TIGR01777">
    <property type="entry name" value="yfcH"/>
    <property type="match status" value="1"/>
</dbReference>
<dbReference type="InterPro" id="IPR013549">
    <property type="entry name" value="DUF1731"/>
</dbReference>
<comment type="similarity">
    <text evidence="1">Belongs to the NAD(P)-dependent epimerase/dehydratase family. SDR39U1 subfamily.</text>
</comment>
<dbReference type="InterPro" id="IPR001509">
    <property type="entry name" value="Epimerase_deHydtase"/>
</dbReference>